<name>A0A381PH77_9ZZZZ</name>
<organism evidence="2">
    <name type="scientific">marine metagenome</name>
    <dbReference type="NCBI Taxonomy" id="408172"/>
    <lineage>
        <taxon>unclassified sequences</taxon>
        <taxon>metagenomes</taxon>
        <taxon>ecological metagenomes</taxon>
    </lineage>
</organism>
<evidence type="ECO:0000313" key="2">
    <source>
        <dbReference type="EMBL" id="SUZ66004.1"/>
    </source>
</evidence>
<feature type="region of interest" description="Disordered" evidence="1">
    <location>
        <begin position="1"/>
        <end position="30"/>
    </location>
</feature>
<reference evidence="2" key="1">
    <citation type="submission" date="2018-05" db="EMBL/GenBank/DDBJ databases">
        <authorList>
            <person name="Lanie J.A."/>
            <person name="Ng W.-L."/>
            <person name="Kazmierczak K.M."/>
            <person name="Andrzejewski T.M."/>
            <person name="Davidsen T.M."/>
            <person name="Wayne K.J."/>
            <person name="Tettelin H."/>
            <person name="Glass J.I."/>
            <person name="Rusch D."/>
            <person name="Podicherti R."/>
            <person name="Tsui H.-C.T."/>
            <person name="Winkler M.E."/>
        </authorList>
    </citation>
    <scope>NUCLEOTIDE SEQUENCE</scope>
</reference>
<dbReference type="EMBL" id="UINC01000973">
    <property type="protein sequence ID" value="SUZ66004.1"/>
    <property type="molecule type" value="Genomic_DNA"/>
</dbReference>
<evidence type="ECO:0000256" key="1">
    <source>
        <dbReference type="SAM" id="MobiDB-lite"/>
    </source>
</evidence>
<sequence length="123" mass="13886">MTLQGRDGLTNAGFTRQQLRQGGGRGNGNDHFDELIGSTELFVYQTPNKKPKGFESLKLFLAASGCEVIFTLDIPPELKNYEAFRITHKSGEKIPDAVLRRCHSWAHGRNFLHSFFKPMYGAR</sequence>
<protein>
    <submittedName>
        <fullName evidence="2">Uncharacterized protein</fullName>
    </submittedName>
</protein>
<accession>A0A381PH77</accession>
<gene>
    <name evidence="2" type="ORF">METZ01_LOCUS18858</name>
</gene>
<dbReference type="AlphaFoldDB" id="A0A381PH77"/>
<proteinExistence type="predicted"/>